<reference evidence="4" key="2">
    <citation type="submission" date="2012-11" db="EMBL/GenBank/DDBJ databases">
        <authorList>
            <person name="Kuo A."/>
            <person name="Curtis B.A."/>
            <person name="Tanifuji G."/>
            <person name="Burki F."/>
            <person name="Gruber A."/>
            <person name="Irimia M."/>
            <person name="Maruyama S."/>
            <person name="Arias M.C."/>
            <person name="Ball S.G."/>
            <person name="Gile G.H."/>
            <person name="Hirakawa Y."/>
            <person name="Hopkins J.F."/>
            <person name="Rensing S.A."/>
            <person name="Schmutz J."/>
            <person name="Symeonidi A."/>
            <person name="Elias M."/>
            <person name="Eveleigh R.J."/>
            <person name="Herman E.K."/>
            <person name="Klute M.J."/>
            <person name="Nakayama T."/>
            <person name="Obornik M."/>
            <person name="Reyes-Prieto A."/>
            <person name="Armbrust E.V."/>
            <person name="Aves S.J."/>
            <person name="Beiko R.G."/>
            <person name="Coutinho P."/>
            <person name="Dacks J.B."/>
            <person name="Durnford D.G."/>
            <person name="Fast N.M."/>
            <person name="Green B.R."/>
            <person name="Grisdale C."/>
            <person name="Hempe F."/>
            <person name="Henrissat B."/>
            <person name="Hoppner M.P."/>
            <person name="Ishida K.-I."/>
            <person name="Kim E."/>
            <person name="Koreny L."/>
            <person name="Kroth P.G."/>
            <person name="Liu Y."/>
            <person name="Malik S.-B."/>
            <person name="Maier U.G."/>
            <person name="McRose D."/>
            <person name="Mock T."/>
            <person name="Neilson J.A."/>
            <person name="Onodera N.T."/>
            <person name="Poole A.M."/>
            <person name="Pritham E.J."/>
            <person name="Richards T.A."/>
            <person name="Rocap G."/>
            <person name="Roy S.W."/>
            <person name="Sarai C."/>
            <person name="Schaack S."/>
            <person name="Shirato S."/>
            <person name="Slamovits C.H."/>
            <person name="Spencer D.F."/>
            <person name="Suzuki S."/>
            <person name="Worden A.Z."/>
            <person name="Zauner S."/>
            <person name="Barry K."/>
            <person name="Bell C."/>
            <person name="Bharti A.K."/>
            <person name="Crow J.A."/>
            <person name="Grimwood J."/>
            <person name="Kramer R."/>
            <person name="Lindquist E."/>
            <person name="Lucas S."/>
            <person name="Salamov A."/>
            <person name="McFadden G.I."/>
            <person name="Lane C.E."/>
            <person name="Keeling P.J."/>
            <person name="Gray M.W."/>
            <person name="Grigoriev I.V."/>
            <person name="Archibald J.M."/>
        </authorList>
    </citation>
    <scope>NUCLEOTIDE SEQUENCE</scope>
    <source>
        <strain evidence="4">CCMP2712</strain>
    </source>
</reference>
<dbReference type="EnsemblProtists" id="EKX46514">
    <property type="protein sequence ID" value="EKX46514"/>
    <property type="gene ID" value="GUITHDRAFT_138245"/>
</dbReference>
<reference evidence="2 4" key="1">
    <citation type="journal article" date="2012" name="Nature">
        <title>Algal genomes reveal evolutionary mosaicism and the fate of nucleomorphs.</title>
        <authorList>
            <consortium name="DOE Joint Genome Institute"/>
            <person name="Curtis B.A."/>
            <person name="Tanifuji G."/>
            <person name="Burki F."/>
            <person name="Gruber A."/>
            <person name="Irimia M."/>
            <person name="Maruyama S."/>
            <person name="Arias M.C."/>
            <person name="Ball S.G."/>
            <person name="Gile G.H."/>
            <person name="Hirakawa Y."/>
            <person name="Hopkins J.F."/>
            <person name="Kuo A."/>
            <person name="Rensing S.A."/>
            <person name="Schmutz J."/>
            <person name="Symeonidi A."/>
            <person name="Elias M."/>
            <person name="Eveleigh R.J."/>
            <person name="Herman E.K."/>
            <person name="Klute M.J."/>
            <person name="Nakayama T."/>
            <person name="Obornik M."/>
            <person name="Reyes-Prieto A."/>
            <person name="Armbrust E.V."/>
            <person name="Aves S.J."/>
            <person name="Beiko R.G."/>
            <person name="Coutinho P."/>
            <person name="Dacks J.B."/>
            <person name="Durnford D.G."/>
            <person name="Fast N.M."/>
            <person name="Green B.R."/>
            <person name="Grisdale C.J."/>
            <person name="Hempel F."/>
            <person name="Henrissat B."/>
            <person name="Hoppner M.P."/>
            <person name="Ishida K."/>
            <person name="Kim E."/>
            <person name="Koreny L."/>
            <person name="Kroth P.G."/>
            <person name="Liu Y."/>
            <person name="Malik S.B."/>
            <person name="Maier U.G."/>
            <person name="McRose D."/>
            <person name="Mock T."/>
            <person name="Neilson J.A."/>
            <person name="Onodera N.T."/>
            <person name="Poole A.M."/>
            <person name="Pritham E.J."/>
            <person name="Richards T.A."/>
            <person name="Rocap G."/>
            <person name="Roy S.W."/>
            <person name="Sarai C."/>
            <person name="Schaack S."/>
            <person name="Shirato S."/>
            <person name="Slamovits C.H."/>
            <person name="Spencer D.F."/>
            <person name="Suzuki S."/>
            <person name="Worden A.Z."/>
            <person name="Zauner S."/>
            <person name="Barry K."/>
            <person name="Bell C."/>
            <person name="Bharti A.K."/>
            <person name="Crow J.A."/>
            <person name="Grimwood J."/>
            <person name="Kramer R."/>
            <person name="Lindquist E."/>
            <person name="Lucas S."/>
            <person name="Salamov A."/>
            <person name="McFadden G.I."/>
            <person name="Lane C.E."/>
            <person name="Keeling P.J."/>
            <person name="Gray M.W."/>
            <person name="Grigoriev I.V."/>
            <person name="Archibald J.M."/>
        </authorList>
    </citation>
    <scope>NUCLEOTIDE SEQUENCE</scope>
    <source>
        <strain evidence="2 4">CCMP2712</strain>
    </source>
</reference>
<dbReference type="KEGG" id="gtt:GUITHDRAFT_138245"/>
<dbReference type="RefSeq" id="XP_005833494.1">
    <property type="nucleotide sequence ID" value="XM_005833437.1"/>
</dbReference>
<reference evidence="3" key="3">
    <citation type="submission" date="2016-03" db="UniProtKB">
        <authorList>
            <consortium name="EnsemblProtists"/>
        </authorList>
    </citation>
    <scope>IDENTIFICATION</scope>
</reference>
<dbReference type="Proteomes" id="UP000011087">
    <property type="component" value="Unassembled WGS sequence"/>
</dbReference>
<organism evidence="2">
    <name type="scientific">Guillardia theta (strain CCMP2712)</name>
    <name type="common">Cryptophyte</name>
    <dbReference type="NCBI Taxonomy" id="905079"/>
    <lineage>
        <taxon>Eukaryota</taxon>
        <taxon>Cryptophyceae</taxon>
        <taxon>Pyrenomonadales</taxon>
        <taxon>Geminigeraceae</taxon>
        <taxon>Guillardia</taxon>
    </lineage>
</organism>
<dbReference type="GeneID" id="17303194"/>
<sequence length="346" mass="39590">MHLDHDARVVRDCFYCRSNCVEKGLAAKDSNGAPWLRFMCSGCSKRMITSNSSYEALPLRSRCFYCTRKVSTSMARRYGNLENRLCCYHIDMADEMAAQKLRKSYVSSQLVESACHLNLPPSHAVGCEAWGEGACSESSAPSMADRSSDAGQHMLRPYTKQKPRAWQETKRARSLRHYSAIYYVRNREKVLARRRIRKAIHNLQSSNSTVSSPQGLEALAKKLESNELKLVFCCCHAERGERKGRMSSSMSGGELNQPAEDRTVQHQQSVTAGLFDRLQGYAECKWCLRYHHHMQRCQQLSMQQLLPGAESKQYAEDKEQLEFEREWSRRKQLLGLDFDFLSSLSS</sequence>
<evidence type="ECO:0000256" key="1">
    <source>
        <dbReference type="SAM" id="MobiDB-lite"/>
    </source>
</evidence>
<proteinExistence type="predicted"/>
<evidence type="ECO:0000313" key="4">
    <source>
        <dbReference type="Proteomes" id="UP000011087"/>
    </source>
</evidence>
<gene>
    <name evidence="2" type="ORF">GUITHDRAFT_138245</name>
</gene>
<name>L1JEE9_GUITC</name>
<dbReference type="HOGENOM" id="CLU_802791_0_0_1"/>
<dbReference type="AlphaFoldDB" id="L1JEE9"/>
<feature type="region of interest" description="Disordered" evidence="1">
    <location>
        <begin position="243"/>
        <end position="263"/>
    </location>
</feature>
<accession>L1JEE9</accession>
<evidence type="ECO:0000313" key="2">
    <source>
        <dbReference type="EMBL" id="EKX46514.1"/>
    </source>
</evidence>
<keyword evidence="4" id="KW-1185">Reference proteome</keyword>
<evidence type="ECO:0000313" key="3">
    <source>
        <dbReference type="EnsemblProtists" id="EKX46514"/>
    </source>
</evidence>
<dbReference type="EMBL" id="JH992994">
    <property type="protein sequence ID" value="EKX46514.1"/>
    <property type="molecule type" value="Genomic_DNA"/>
</dbReference>
<protein>
    <submittedName>
        <fullName evidence="2 3">Uncharacterized protein</fullName>
    </submittedName>
</protein>
<dbReference type="PaxDb" id="55529-EKX46514"/>